<dbReference type="OrthoDB" id="37530at2"/>
<feature type="region of interest" description="Disordered" evidence="2">
    <location>
        <begin position="44"/>
        <end position="69"/>
    </location>
</feature>
<organism evidence="4 5">
    <name type="scientific">Weissella bombi</name>
    <dbReference type="NCBI Taxonomy" id="1505725"/>
    <lineage>
        <taxon>Bacteria</taxon>
        <taxon>Bacillati</taxon>
        <taxon>Bacillota</taxon>
        <taxon>Bacilli</taxon>
        <taxon>Lactobacillales</taxon>
        <taxon>Lactobacillaceae</taxon>
        <taxon>Weissella</taxon>
    </lineage>
</organism>
<evidence type="ECO:0000256" key="2">
    <source>
        <dbReference type="SAM" id="MobiDB-lite"/>
    </source>
</evidence>
<dbReference type="Pfam" id="PF19258">
    <property type="entry name" value="KxYKxGKxW_sig"/>
    <property type="match status" value="1"/>
</dbReference>
<sequence>MYKAGKKWTFAVIAGFSVVIGSATVTNWVYADTGGLSAPSSVVTSSSVSSSGKISTSSNNEPKKSSELTLISKSSTTNKYMTKKDHKTANKAVSNGNKTGKKGNTPIKLTYQYLINRAGIYLPDSIHVNRDNFLNYFKLEGDAIYDENKGVVTLVPDVNNRVGNLI</sequence>
<protein>
    <submittedName>
        <fullName evidence="4">KxYKxGKxW signal peptide containing protein</fullName>
    </submittedName>
</protein>
<dbReference type="AlphaFoldDB" id="A0A1C3ZDA1"/>
<evidence type="ECO:0000256" key="1">
    <source>
        <dbReference type="ARBA" id="ARBA00022729"/>
    </source>
</evidence>
<feature type="chain" id="PRO_5008688082" evidence="3">
    <location>
        <begin position="32"/>
        <end position="166"/>
    </location>
</feature>
<dbReference type="Proteomes" id="UP000199268">
    <property type="component" value="Unassembled WGS sequence"/>
</dbReference>
<evidence type="ECO:0000256" key="3">
    <source>
        <dbReference type="SAM" id="SignalP"/>
    </source>
</evidence>
<evidence type="ECO:0000313" key="5">
    <source>
        <dbReference type="Proteomes" id="UP000199268"/>
    </source>
</evidence>
<feature type="region of interest" description="Disordered" evidence="2">
    <location>
        <begin position="81"/>
        <end position="101"/>
    </location>
</feature>
<keyword evidence="1 3" id="KW-0732">Signal</keyword>
<keyword evidence="5" id="KW-1185">Reference proteome</keyword>
<dbReference type="EMBL" id="FMAO01000001">
    <property type="protein sequence ID" value="SCB80369.1"/>
    <property type="molecule type" value="Genomic_DNA"/>
</dbReference>
<feature type="signal peptide" evidence="3">
    <location>
        <begin position="1"/>
        <end position="31"/>
    </location>
</feature>
<feature type="compositionally biased region" description="Low complexity" evidence="2">
    <location>
        <begin position="44"/>
        <end position="58"/>
    </location>
</feature>
<name>A0A1C3ZDA1_9LACO</name>
<proteinExistence type="predicted"/>
<dbReference type="STRING" id="1505725.GA0061074_101439"/>
<dbReference type="Gene3D" id="2.60.120.200">
    <property type="match status" value="1"/>
</dbReference>
<gene>
    <name evidence="4" type="ORF">GA0061074_101439</name>
</gene>
<evidence type="ECO:0000313" key="4">
    <source>
        <dbReference type="EMBL" id="SCB80369.1"/>
    </source>
</evidence>
<reference evidence="5" key="1">
    <citation type="submission" date="2016-08" db="EMBL/GenBank/DDBJ databases">
        <authorList>
            <person name="Varghese N."/>
            <person name="Submissions Spin"/>
        </authorList>
    </citation>
    <scope>NUCLEOTIDE SEQUENCE [LARGE SCALE GENOMIC DNA]</scope>
    <source>
        <strain evidence="5">R-53094</strain>
    </source>
</reference>
<accession>A0A1C3ZDA1</accession>
<dbReference type="InterPro" id="IPR022263">
    <property type="entry name" value="KxYKxGKxW"/>
</dbReference>
<dbReference type="NCBIfam" id="TIGR03715">
    <property type="entry name" value="KxYKxGKxW"/>
    <property type="match status" value="1"/>
</dbReference>